<dbReference type="NCBIfam" id="TIGR00797">
    <property type="entry name" value="matE"/>
    <property type="match status" value="1"/>
</dbReference>
<dbReference type="EMBL" id="JAAITA010000001">
    <property type="protein sequence ID" value="NSJ84742.1"/>
    <property type="molecule type" value="Genomic_DNA"/>
</dbReference>
<keyword evidence="5 7" id="KW-1133">Transmembrane helix</keyword>
<feature type="transmembrane region" description="Helical" evidence="7">
    <location>
        <begin position="145"/>
        <end position="164"/>
    </location>
</feature>
<feature type="transmembrane region" description="Helical" evidence="7">
    <location>
        <begin position="176"/>
        <end position="195"/>
    </location>
</feature>
<dbReference type="PANTHER" id="PTHR43549:SF3">
    <property type="entry name" value="MULTIDRUG RESISTANCE PROTEIN YPNP-RELATED"/>
    <property type="match status" value="1"/>
</dbReference>
<feature type="transmembrane region" description="Helical" evidence="7">
    <location>
        <begin position="328"/>
        <end position="349"/>
    </location>
</feature>
<accession>A0ABX2I6M5</accession>
<dbReference type="InterPro" id="IPR048279">
    <property type="entry name" value="MdtK-like"/>
</dbReference>
<protein>
    <submittedName>
        <fullName evidence="8">MATE family efflux transporter</fullName>
    </submittedName>
</protein>
<sequence>MEDIKTSENKKQKSMDLTVGHPLKQILLFALPLVFGTMFQQLYSFADTVIVGRCLGIDALAAVGATYSLHFLILGFVQGACVGFGIPLAQSFGAGEKRELHRFLWNGFWVGSFFSVLLTVGTVILAAPLMAAMNTPENIFSMGVSYIRILFLGIPASILYNYSASVLRALGDSRHPFYFLLFSSILNVVLDYVFITDFHTGVEGAAAATVISQLVSGLLNTWWMFRRMELIEIRREDMSLSFRHIRKLCIIGLPMGVEYSVSAVGAILLQDAINILGSGAVAAQTAGEKIRQMFTLPMESIGMAMATYAGQNFGAGRMDRIKRGIRDGIVIQALYCAVVWVILLLMKGILVQLVLGSGSIQVARNAEKYLMICSCLFLLHGLLMIFRNVLQGMGYAGHAVLSGIWELAGRGLGGWIAVSGAGFTAVCFANPMAWGFALCYCAVMVLWFLKRK</sequence>
<keyword evidence="6 7" id="KW-0472">Membrane</keyword>
<evidence type="ECO:0000256" key="1">
    <source>
        <dbReference type="ARBA" id="ARBA00004651"/>
    </source>
</evidence>
<gene>
    <name evidence="8" type="ORF">G5A70_00780</name>
</gene>
<feature type="transmembrane region" description="Helical" evidence="7">
    <location>
        <begin position="59"/>
        <end position="86"/>
    </location>
</feature>
<feature type="transmembrane region" description="Helical" evidence="7">
    <location>
        <begin position="407"/>
        <end position="426"/>
    </location>
</feature>
<comment type="subcellular location">
    <subcellularLocation>
        <location evidence="1">Cell membrane</location>
        <topology evidence="1">Multi-pass membrane protein</topology>
    </subcellularLocation>
</comment>
<dbReference type="Proteomes" id="UP000822142">
    <property type="component" value="Unassembled WGS sequence"/>
</dbReference>
<feature type="transmembrane region" description="Helical" evidence="7">
    <location>
        <begin position="21"/>
        <end position="39"/>
    </location>
</feature>
<dbReference type="RefSeq" id="WP_173747221.1">
    <property type="nucleotide sequence ID" value="NZ_JAAITA010000001.1"/>
</dbReference>
<keyword evidence="4 7" id="KW-0812">Transmembrane</keyword>
<evidence type="ECO:0000256" key="2">
    <source>
        <dbReference type="ARBA" id="ARBA00022448"/>
    </source>
</evidence>
<feature type="transmembrane region" description="Helical" evidence="7">
    <location>
        <begin position="107"/>
        <end position="133"/>
    </location>
</feature>
<keyword evidence="9" id="KW-1185">Reference proteome</keyword>
<evidence type="ECO:0000256" key="4">
    <source>
        <dbReference type="ARBA" id="ARBA00022692"/>
    </source>
</evidence>
<comment type="caution">
    <text evidence="8">The sequence shown here is derived from an EMBL/GenBank/DDBJ whole genome shotgun (WGS) entry which is preliminary data.</text>
</comment>
<dbReference type="Pfam" id="PF01554">
    <property type="entry name" value="MatE"/>
    <property type="match status" value="2"/>
</dbReference>
<keyword evidence="3" id="KW-1003">Cell membrane</keyword>
<evidence type="ECO:0000256" key="6">
    <source>
        <dbReference type="ARBA" id="ARBA00023136"/>
    </source>
</evidence>
<evidence type="ECO:0000313" key="9">
    <source>
        <dbReference type="Proteomes" id="UP000822142"/>
    </source>
</evidence>
<evidence type="ECO:0000256" key="7">
    <source>
        <dbReference type="SAM" id="Phobius"/>
    </source>
</evidence>
<feature type="transmembrane region" description="Helical" evidence="7">
    <location>
        <begin position="432"/>
        <end position="449"/>
    </location>
</feature>
<dbReference type="PANTHER" id="PTHR43549">
    <property type="entry name" value="MULTIDRUG RESISTANCE PROTEIN YPNP-RELATED"/>
    <property type="match status" value="1"/>
</dbReference>
<feature type="transmembrane region" description="Helical" evidence="7">
    <location>
        <begin position="207"/>
        <end position="225"/>
    </location>
</feature>
<dbReference type="InterPro" id="IPR052031">
    <property type="entry name" value="Membrane_Transporter-Flippase"/>
</dbReference>
<proteinExistence type="predicted"/>
<evidence type="ECO:0000256" key="3">
    <source>
        <dbReference type="ARBA" id="ARBA00022475"/>
    </source>
</evidence>
<reference evidence="8 9" key="1">
    <citation type="journal article" date="2020" name="Cell Host Microbe">
        <title>Functional and Genomic Variation between Human-Derived Isolates of Lachnospiraceae Reveals Inter- and Intra-Species Diversity.</title>
        <authorList>
            <person name="Sorbara M.T."/>
            <person name="Littmann E.R."/>
            <person name="Fontana E."/>
            <person name="Moody T.U."/>
            <person name="Kohout C.E."/>
            <person name="Gjonbalaj M."/>
            <person name="Eaton V."/>
            <person name="Seok R."/>
            <person name="Leiner I.M."/>
            <person name="Pamer E.G."/>
        </authorList>
    </citation>
    <scope>NUCLEOTIDE SEQUENCE [LARGE SCALE GENOMIC DNA]</scope>
    <source>
        <strain evidence="8 9">MSK.15.26</strain>
    </source>
</reference>
<feature type="transmembrane region" description="Helical" evidence="7">
    <location>
        <begin position="369"/>
        <end position="386"/>
    </location>
</feature>
<dbReference type="CDD" id="cd13138">
    <property type="entry name" value="MATE_yoeA_like"/>
    <property type="match status" value="1"/>
</dbReference>
<dbReference type="PIRSF" id="PIRSF006603">
    <property type="entry name" value="DinF"/>
    <property type="match status" value="1"/>
</dbReference>
<evidence type="ECO:0000256" key="5">
    <source>
        <dbReference type="ARBA" id="ARBA00022989"/>
    </source>
</evidence>
<keyword evidence="2" id="KW-0813">Transport</keyword>
<name>A0ABX2I6M5_BLAHA</name>
<dbReference type="InterPro" id="IPR002528">
    <property type="entry name" value="MATE_fam"/>
</dbReference>
<organism evidence="8 9">
    <name type="scientific">Blautia hansenii</name>
    <name type="common">Ruminococcus hansenii</name>
    <dbReference type="NCBI Taxonomy" id="1322"/>
    <lineage>
        <taxon>Bacteria</taxon>
        <taxon>Bacillati</taxon>
        <taxon>Bacillota</taxon>
        <taxon>Clostridia</taxon>
        <taxon>Lachnospirales</taxon>
        <taxon>Lachnospiraceae</taxon>
        <taxon>Blautia</taxon>
    </lineage>
</organism>
<evidence type="ECO:0000313" key="8">
    <source>
        <dbReference type="EMBL" id="NSJ84742.1"/>
    </source>
</evidence>